<accession>A0A9X0WE19</accession>
<name>A0A9X0WE19_9GAMM</name>
<sequence>MFVLVRRLSPTRICPSKDGGKLFQNSSDSAVGSVYAVVVSVLDAPVFDNEPESGSTYFRDPLNLVLGVIWERDPRARRFRHLPL</sequence>
<comment type="caution">
    <text evidence="1">The sequence shown here is derived from an EMBL/GenBank/DDBJ whole genome shotgun (WGS) entry which is preliminary data.</text>
</comment>
<dbReference type="EMBL" id="NRRY01000066">
    <property type="protein sequence ID" value="MBK1621288.1"/>
    <property type="molecule type" value="Genomic_DNA"/>
</dbReference>
<dbReference type="RefSeq" id="WP_200249892.1">
    <property type="nucleotide sequence ID" value="NZ_NRRY01000066.1"/>
</dbReference>
<dbReference type="AlphaFoldDB" id="A0A9X0WE19"/>
<organism evidence="1 2">
    <name type="scientific">Lamprobacter modestohalophilus</name>
    <dbReference type="NCBI Taxonomy" id="1064514"/>
    <lineage>
        <taxon>Bacteria</taxon>
        <taxon>Pseudomonadati</taxon>
        <taxon>Pseudomonadota</taxon>
        <taxon>Gammaproteobacteria</taxon>
        <taxon>Chromatiales</taxon>
        <taxon>Chromatiaceae</taxon>
        <taxon>Lamprobacter</taxon>
    </lineage>
</organism>
<gene>
    <name evidence="1" type="ORF">CKO42_23290</name>
</gene>
<evidence type="ECO:0000313" key="1">
    <source>
        <dbReference type="EMBL" id="MBK1621288.1"/>
    </source>
</evidence>
<reference evidence="1 2" key="1">
    <citation type="journal article" date="2020" name="Microorganisms">
        <title>Osmotic Adaptation and Compatible Solute Biosynthesis of Phototrophic Bacteria as Revealed from Genome Analyses.</title>
        <authorList>
            <person name="Imhoff J.F."/>
            <person name="Rahn T."/>
            <person name="Kunzel S."/>
            <person name="Keller A."/>
            <person name="Neulinger S.C."/>
        </authorList>
    </citation>
    <scope>NUCLEOTIDE SEQUENCE [LARGE SCALE GENOMIC DNA]</scope>
    <source>
        <strain evidence="1 2">DSM 25653</strain>
    </source>
</reference>
<dbReference type="Proteomes" id="UP001138768">
    <property type="component" value="Unassembled WGS sequence"/>
</dbReference>
<keyword evidence="2" id="KW-1185">Reference proteome</keyword>
<evidence type="ECO:0000313" key="2">
    <source>
        <dbReference type="Proteomes" id="UP001138768"/>
    </source>
</evidence>
<proteinExistence type="predicted"/>
<protein>
    <submittedName>
        <fullName evidence="1">Uncharacterized protein</fullName>
    </submittedName>
</protein>